<gene>
    <name evidence="9" type="ORF">M422DRAFT_248475</name>
</gene>
<keyword evidence="10" id="KW-1185">Reference proteome</keyword>
<evidence type="ECO:0000313" key="10">
    <source>
        <dbReference type="Proteomes" id="UP000054279"/>
    </source>
</evidence>
<dbReference type="OrthoDB" id="269227at2759"/>
<evidence type="ECO:0000256" key="1">
    <source>
        <dbReference type="ARBA" id="ARBA00001974"/>
    </source>
</evidence>
<evidence type="ECO:0000313" key="9">
    <source>
        <dbReference type="EMBL" id="KIJ47886.1"/>
    </source>
</evidence>
<organism evidence="9 10">
    <name type="scientific">Sphaerobolus stellatus (strain SS14)</name>
    <dbReference type="NCBI Taxonomy" id="990650"/>
    <lineage>
        <taxon>Eukaryota</taxon>
        <taxon>Fungi</taxon>
        <taxon>Dikarya</taxon>
        <taxon>Basidiomycota</taxon>
        <taxon>Agaricomycotina</taxon>
        <taxon>Agaricomycetes</taxon>
        <taxon>Phallomycetidae</taxon>
        <taxon>Geastrales</taxon>
        <taxon>Sphaerobolaceae</taxon>
        <taxon>Sphaerobolus</taxon>
    </lineage>
</organism>
<feature type="binding site" evidence="6">
    <location>
        <position position="185"/>
    </location>
    <ligand>
        <name>FAD</name>
        <dbReference type="ChEBI" id="CHEBI:57692"/>
    </ligand>
</feature>
<feature type="domain" description="Glucose-methanol-choline oxidoreductase N-terminal" evidence="8">
    <location>
        <begin position="371"/>
        <end position="385"/>
    </location>
</feature>
<evidence type="ECO:0000259" key="8">
    <source>
        <dbReference type="PROSITE" id="PS00624"/>
    </source>
</evidence>
<dbReference type="GO" id="GO:0016614">
    <property type="term" value="F:oxidoreductase activity, acting on CH-OH group of donors"/>
    <property type="evidence" value="ECO:0007669"/>
    <property type="project" value="InterPro"/>
</dbReference>
<keyword evidence="4 6" id="KW-0274">FAD</keyword>
<evidence type="ECO:0000256" key="7">
    <source>
        <dbReference type="SAM" id="MobiDB-lite"/>
    </source>
</evidence>
<reference evidence="9 10" key="1">
    <citation type="submission" date="2014-06" db="EMBL/GenBank/DDBJ databases">
        <title>Evolutionary Origins and Diversification of the Mycorrhizal Mutualists.</title>
        <authorList>
            <consortium name="DOE Joint Genome Institute"/>
            <consortium name="Mycorrhizal Genomics Consortium"/>
            <person name="Kohler A."/>
            <person name="Kuo A."/>
            <person name="Nagy L.G."/>
            <person name="Floudas D."/>
            <person name="Copeland A."/>
            <person name="Barry K.W."/>
            <person name="Cichocki N."/>
            <person name="Veneault-Fourrey C."/>
            <person name="LaButti K."/>
            <person name="Lindquist E.A."/>
            <person name="Lipzen A."/>
            <person name="Lundell T."/>
            <person name="Morin E."/>
            <person name="Murat C."/>
            <person name="Riley R."/>
            <person name="Ohm R."/>
            <person name="Sun H."/>
            <person name="Tunlid A."/>
            <person name="Henrissat B."/>
            <person name="Grigoriev I.V."/>
            <person name="Hibbett D.S."/>
            <person name="Martin F."/>
        </authorList>
    </citation>
    <scope>NUCLEOTIDE SEQUENCE [LARGE SCALE GENOMIC DNA]</scope>
    <source>
        <strain evidence="9 10">SS14</strain>
    </source>
</reference>
<dbReference type="GO" id="GO:0050660">
    <property type="term" value="F:flavin adenine dinucleotide binding"/>
    <property type="evidence" value="ECO:0007669"/>
    <property type="project" value="InterPro"/>
</dbReference>
<proteinExistence type="inferred from homology"/>
<name>A0A0C9W5V5_SPHS4</name>
<evidence type="ECO:0000256" key="2">
    <source>
        <dbReference type="ARBA" id="ARBA00010790"/>
    </source>
</evidence>
<dbReference type="Pfam" id="PF05199">
    <property type="entry name" value="GMC_oxred_C"/>
    <property type="match status" value="1"/>
</dbReference>
<feature type="active site" description="Proton donor" evidence="5">
    <location>
        <position position="588"/>
    </location>
</feature>
<dbReference type="Gene3D" id="3.30.560.10">
    <property type="entry name" value="Glucose Oxidase, domain 3"/>
    <property type="match status" value="1"/>
</dbReference>
<evidence type="ECO:0000256" key="3">
    <source>
        <dbReference type="ARBA" id="ARBA00022630"/>
    </source>
</evidence>
<dbReference type="InterPro" id="IPR012132">
    <property type="entry name" value="GMC_OxRdtase"/>
</dbReference>
<dbReference type="EMBL" id="KN837100">
    <property type="protein sequence ID" value="KIJ47886.1"/>
    <property type="molecule type" value="Genomic_DNA"/>
</dbReference>
<feature type="active site" description="Proton acceptor" evidence="5">
    <location>
        <position position="632"/>
    </location>
</feature>
<dbReference type="SUPFAM" id="SSF51905">
    <property type="entry name" value="FAD/NAD(P)-binding domain"/>
    <property type="match status" value="1"/>
</dbReference>
<dbReference type="InterPro" id="IPR000172">
    <property type="entry name" value="GMC_OxRdtase_N"/>
</dbReference>
<dbReference type="SUPFAM" id="SSF54373">
    <property type="entry name" value="FAD-linked reductases, C-terminal domain"/>
    <property type="match status" value="1"/>
</dbReference>
<dbReference type="InterPro" id="IPR007867">
    <property type="entry name" value="GMC_OxRtase_C"/>
</dbReference>
<evidence type="ECO:0000256" key="5">
    <source>
        <dbReference type="PIRSR" id="PIRSR000137-1"/>
    </source>
</evidence>
<sequence>MSIAARSPFARHTRAHHPSCPALSRQRLRTNITVIIIHERTVPCAYMHSGRSPTWYKFEVSSTGYDNPKRIYQMRQLSFASFIVLWSHCHQAVDAQSLSDLATKTFDFVIIGGGTAGSVIANRLTENPKFNVLVIEAGPSNDGVLDIMVPAFAFGLANTAYDWNFTMVPQVGLNGRVLTLERGHVLGGSSSVNGMDYTRGSSDDYDRFARVTGDQGWSWNNLQPYILRCPPADGHNVTGEFDPRVHGFDGINFVSLGSNPLAVDQRVIQTTVDLKDEFPFSLDVNSGKPLGVSWVQSTIGQGERSNAARTYLAPKYRSRPNLHIVLNTFVTRVLPTGVNGPLDLRVVEIASNATGPRIRVTATKEVITSAGSIGTPHILLNSGIGDKADLAALGIKSILNLSHVGKNLHDHPTTSVAFLTIGKDVPTWQTNATVLAENLAQWEANRTGPLVQFLGHHVAWTRIPSNSSIFKQFPDPSAGPNTPHLELTVGRSDGSTISCDVVAVTPTSTGTVKLRSNNPFDDPLIDPQFLTSNFDLFALREGIRTIRRFYSGPAWKGYIVAEIVPGANVTSDDDLNEYIRNTVSSFAHPVSTAKMSPKGASNGVVDPDLRLKGAKGLRIVDASVMPFVTAGHTQAPVYIIAERAADIIKAAW</sequence>
<dbReference type="PROSITE" id="PS00624">
    <property type="entry name" value="GMC_OXRED_2"/>
    <property type="match status" value="1"/>
</dbReference>
<dbReference type="PIRSF" id="PIRSF000137">
    <property type="entry name" value="Alcohol_oxidase"/>
    <property type="match status" value="1"/>
</dbReference>
<comment type="cofactor">
    <cofactor evidence="1 6">
        <name>FAD</name>
        <dbReference type="ChEBI" id="CHEBI:57692"/>
    </cofactor>
</comment>
<dbReference type="Proteomes" id="UP000054279">
    <property type="component" value="Unassembled WGS sequence"/>
</dbReference>
<accession>A0A0C9W5V5</accession>
<feature type="binding site" evidence="6">
    <location>
        <position position="330"/>
    </location>
    <ligand>
        <name>FAD</name>
        <dbReference type="ChEBI" id="CHEBI:57692"/>
    </ligand>
</feature>
<protein>
    <submittedName>
        <fullName evidence="9">GMC oxidoreductase</fullName>
    </submittedName>
</protein>
<dbReference type="Pfam" id="PF00732">
    <property type="entry name" value="GMC_oxred_N"/>
    <property type="match status" value="1"/>
</dbReference>
<comment type="similarity">
    <text evidence="2">Belongs to the GMC oxidoreductase family.</text>
</comment>
<dbReference type="Gene3D" id="3.50.50.60">
    <property type="entry name" value="FAD/NAD(P)-binding domain"/>
    <property type="match status" value="1"/>
</dbReference>
<dbReference type="HOGENOM" id="CLU_002865_6_3_1"/>
<evidence type="ECO:0000256" key="4">
    <source>
        <dbReference type="ARBA" id="ARBA00022827"/>
    </source>
</evidence>
<feature type="region of interest" description="Disordered" evidence="7">
    <location>
        <begin position="1"/>
        <end position="20"/>
    </location>
</feature>
<dbReference type="PANTHER" id="PTHR11552">
    <property type="entry name" value="GLUCOSE-METHANOL-CHOLINE GMC OXIDOREDUCTASE"/>
    <property type="match status" value="1"/>
</dbReference>
<dbReference type="InterPro" id="IPR036188">
    <property type="entry name" value="FAD/NAD-bd_sf"/>
</dbReference>
<keyword evidence="3" id="KW-0285">Flavoprotein</keyword>
<dbReference type="AlphaFoldDB" id="A0A0C9W5V5"/>
<evidence type="ECO:0000256" key="6">
    <source>
        <dbReference type="PIRSR" id="PIRSR000137-2"/>
    </source>
</evidence>
<dbReference type="PANTHER" id="PTHR11552:SF147">
    <property type="entry name" value="CHOLINE DEHYDROGENASE, MITOCHONDRIAL"/>
    <property type="match status" value="1"/>
</dbReference>